<dbReference type="Proteomes" id="UP001205919">
    <property type="component" value="Unassembled WGS sequence"/>
</dbReference>
<organism evidence="5 6">
    <name type="scientific">Cloacibacillus evryensis</name>
    <dbReference type="NCBI Taxonomy" id="508460"/>
    <lineage>
        <taxon>Bacteria</taxon>
        <taxon>Thermotogati</taxon>
        <taxon>Synergistota</taxon>
        <taxon>Synergistia</taxon>
        <taxon>Synergistales</taxon>
        <taxon>Synergistaceae</taxon>
        <taxon>Cloacibacillus</taxon>
    </lineage>
</organism>
<protein>
    <submittedName>
        <fullName evidence="5">Helix-turn-helix domain-containing protein</fullName>
    </submittedName>
</protein>
<dbReference type="Pfam" id="PF17853">
    <property type="entry name" value="GGDEF_2"/>
    <property type="match status" value="1"/>
</dbReference>
<dbReference type="InterPro" id="IPR051448">
    <property type="entry name" value="CdaR-like_regulators"/>
</dbReference>
<comment type="caution">
    <text evidence="5">The sequence shown here is derived from an EMBL/GenBank/DDBJ whole genome shotgun (WGS) entry which is preliminary data.</text>
</comment>
<dbReference type="InterPro" id="IPR008599">
    <property type="entry name" value="Diacid_rec"/>
</dbReference>
<feature type="domain" description="PucR C-terminal helix-turn-helix" evidence="3">
    <location>
        <begin position="318"/>
        <end position="362"/>
    </location>
</feature>
<keyword evidence="6" id="KW-1185">Reference proteome</keyword>
<accession>A0AAW5K822</accession>
<evidence type="ECO:0000256" key="1">
    <source>
        <dbReference type="ARBA" id="ARBA00006754"/>
    </source>
</evidence>
<dbReference type="InterPro" id="IPR042070">
    <property type="entry name" value="PucR_C-HTH_sf"/>
</dbReference>
<gene>
    <name evidence="5" type="ORF">NE630_10775</name>
</gene>
<dbReference type="InterPro" id="IPR041522">
    <property type="entry name" value="CdaR_GGDEF"/>
</dbReference>
<dbReference type="RefSeq" id="WP_008710294.1">
    <property type="nucleotide sequence ID" value="NZ_CABKQM010000006.1"/>
</dbReference>
<dbReference type="Pfam" id="PF05651">
    <property type="entry name" value="Diacid_rec"/>
    <property type="match status" value="1"/>
</dbReference>
<dbReference type="AlphaFoldDB" id="A0AAW5K822"/>
<feature type="domain" description="CdaR GGDEF-like" evidence="4">
    <location>
        <begin position="145"/>
        <end position="267"/>
    </location>
</feature>
<evidence type="ECO:0000313" key="5">
    <source>
        <dbReference type="EMBL" id="MCQ4814913.1"/>
    </source>
</evidence>
<dbReference type="PANTHER" id="PTHR33744:SF15">
    <property type="entry name" value="CARBOHYDRATE DIACID REGULATOR"/>
    <property type="match status" value="1"/>
</dbReference>
<dbReference type="Pfam" id="PF13556">
    <property type="entry name" value="HTH_30"/>
    <property type="match status" value="1"/>
</dbReference>
<reference evidence="5 6" key="1">
    <citation type="submission" date="2022-06" db="EMBL/GenBank/DDBJ databases">
        <title>Isolation of gut microbiota from human fecal samples.</title>
        <authorList>
            <person name="Pamer E.G."/>
            <person name="Barat B."/>
            <person name="Waligurski E."/>
            <person name="Medina S."/>
            <person name="Paddock L."/>
            <person name="Mostad J."/>
        </authorList>
    </citation>
    <scope>NUCLEOTIDE SEQUENCE [LARGE SCALE GENOMIC DNA]</scope>
    <source>
        <strain evidence="5 6">DFI.9.90</strain>
    </source>
</reference>
<evidence type="ECO:0000259" key="4">
    <source>
        <dbReference type="Pfam" id="PF17853"/>
    </source>
</evidence>
<evidence type="ECO:0000259" key="3">
    <source>
        <dbReference type="Pfam" id="PF13556"/>
    </source>
</evidence>
<dbReference type="PANTHER" id="PTHR33744">
    <property type="entry name" value="CARBOHYDRATE DIACID REGULATOR"/>
    <property type="match status" value="1"/>
</dbReference>
<dbReference type="SUPFAM" id="SSF46689">
    <property type="entry name" value="Homeodomain-like"/>
    <property type="match status" value="1"/>
</dbReference>
<comment type="similarity">
    <text evidence="1">Belongs to the CdaR family.</text>
</comment>
<evidence type="ECO:0000259" key="2">
    <source>
        <dbReference type="Pfam" id="PF05651"/>
    </source>
</evidence>
<dbReference type="InterPro" id="IPR009057">
    <property type="entry name" value="Homeodomain-like_sf"/>
</dbReference>
<sequence>MQFPKRSAMNIVQEIGDVIGEKINMMDSEGVIIASTDPARMKTFHAGAKKLVDERLDELVVRYDGEFDGARQGINLPITFEEKIVGVIGVTGPYEKVRKYGQIIKKMTEILILDIALSEQLGIENRARSRFLNDWVHASPAEVATLAESARSLHIDITIPRRVLLLSVVPLRNDGATETQVTIEGAERRVSEFCGAGKDIIVFKLESRIALLVPAQSDEGMLTFASGLKREVEGCCPVSLAIGIDAEYRGYQYMAAAFERAERALRTCLRSPSRQPRLYDSLNMEIFLGEIPDAVKAEYVKRIFRNCAPEEIAACISMLELYYECEGSVSEASKRLFIHKNTLQYRLRRLADTTGYDPRSIKFSSLYYNAIHFYRDISNII</sequence>
<proteinExistence type="inferred from homology"/>
<feature type="domain" description="Putative sugar diacid recognition" evidence="2">
    <location>
        <begin position="6"/>
        <end position="135"/>
    </location>
</feature>
<evidence type="ECO:0000313" key="6">
    <source>
        <dbReference type="Proteomes" id="UP001205919"/>
    </source>
</evidence>
<name>A0AAW5K822_9BACT</name>
<dbReference type="EMBL" id="JANFYT010000023">
    <property type="protein sequence ID" value="MCQ4814913.1"/>
    <property type="molecule type" value="Genomic_DNA"/>
</dbReference>
<dbReference type="Gene3D" id="1.10.10.2840">
    <property type="entry name" value="PucR C-terminal helix-turn-helix domain"/>
    <property type="match status" value="1"/>
</dbReference>
<dbReference type="InterPro" id="IPR025736">
    <property type="entry name" value="PucR_C-HTH_dom"/>
</dbReference>